<dbReference type="Proteomes" id="UP001595867">
    <property type="component" value="Unassembled WGS sequence"/>
</dbReference>
<keyword evidence="2" id="KW-0255">Endonuclease</keyword>
<dbReference type="PANTHER" id="PTHR43460">
    <property type="entry name" value="METHYLTRANSFERASE"/>
    <property type="match status" value="1"/>
</dbReference>
<dbReference type="InterPro" id="IPR013216">
    <property type="entry name" value="Methyltransf_11"/>
</dbReference>
<evidence type="ECO:0000313" key="2">
    <source>
        <dbReference type="EMBL" id="MFC4063301.1"/>
    </source>
</evidence>
<dbReference type="PANTHER" id="PTHR43460:SF1">
    <property type="entry name" value="METHYLTRANSFERASE TYPE 11 DOMAIN-CONTAINING PROTEIN"/>
    <property type="match status" value="1"/>
</dbReference>
<gene>
    <name evidence="2" type="ORF">ACFO0C_00035</name>
</gene>
<keyword evidence="2" id="KW-0808">Transferase</keyword>
<evidence type="ECO:0000313" key="3">
    <source>
        <dbReference type="Proteomes" id="UP001595867"/>
    </source>
</evidence>
<dbReference type="InterPro" id="IPR052939">
    <property type="entry name" value="23S_rRNA_MeTrnsfrase_RlmA"/>
</dbReference>
<accession>A0ABV8IIC9</accession>
<keyword evidence="2" id="KW-0378">Hydrolase</keyword>
<dbReference type="GO" id="GO:0004519">
    <property type="term" value="F:endonuclease activity"/>
    <property type="evidence" value="ECO:0007669"/>
    <property type="project" value="UniProtKB-KW"/>
</dbReference>
<proteinExistence type="predicted"/>
<organism evidence="2 3">
    <name type="scientific">Actinoplanes subglobosus</name>
    <dbReference type="NCBI Taxonomy" id="1547892"/>
    <lineage>
        <taxon>Bacteria</taxon>
        <taxon>Bacillati</taxon>
        <taxon>Actinomycetota</taxon>
        <taxon>Actinomycetes</taxon>
        <taxon>Micromonosporales</taxon>
        <taxon>Micromonosporaceae</taxon>
        <taxon>Actinoplanes</taxon>
    </lineage>
</organism>
<comment type="caution">
    <text evidence="2">The sequence shown here is derived from an EMBL/GenBank/DDBJ whole genome shotgun (WGS) entry which is preliminary data.</text>
</comment>
<dbReference type="Gene3D" id="3.40.50.150">
    <property type="entry name" value="Vaccinia Virus protein VP39"/>
    <property type="match status" value="1"/>
</dbReference>
<sequence>MRTFDELVLDGLEADVGGWGFGWLDGRATEERTPWGYARLLAERLRRARSALDIDTGGGEIIGEMPVLPPRMVVTEGWPPNAARARRLPGVEVAEVPPGSLLPFADGTFDLVSSRHPVRPDFAEIARVLAPGGTYFAQHVGPGSAFELIEWFLGPLQRLGRDPAREAGEARAAGLDVVDLRTARCRMEFFDVGAVVWILRKCVWWVPDFDVDRYREPLLRIDAHIREHGVFTAHATRTLIEATYRDGHVDACDRGHGAGRGGGPRPAPSGR</sequence>
<reference evidence="3" key="1">
    <citation type="journal article" date="2019" name="Int. J. Syst. Evol. Microbiol.">
        <title>The Global Catalogue of Microorganisms (GCM) 10K type strain sequencing project: providing services to taxonomists for standard genome sequencing and annotation.</title>
        <authorList>
            <consortium name="The Broad Institute Genomics Platform"/>
            <consortium name="The Broad Institute Genome Sequencing Center for Infectious Disease"/>
            <person name="Wu L."/>
            <person name="Ma J."/>
        </authorList>
    </citation>
    <scope>NUCLEOTIDE SEQUENCE [LARGE SCALE GENOMIC DNA]</scope>
    <source>
        <strain evidence="3">TBRC 5832</strain>
    </source>
</reference>
<dbReference type="InterPro" id="IPR029063">
    <property type="entry name" value="SAM-dependent_MTases_sf"/>
</dbReference>
<dbReference type="GO" id="GO:0032259">
    <property type="term" value="P:methylation"/>
    <property type="evidence" value="ECO:0007669"/>
    <property type="project" value="UniProtKB-KW"/>
</dbReference>
<protein>
    <submittedName>
        <fullName evidence="2">Class I SAM-dependent methyltransferase</fullName>
        <ecNumber evidence="2">2.1.1.-</ecNumber>
    </submittedName>
</protein>
<feature type="domain" description="Methyltransferase type 11" evidence="1">
    <location>
        <begin position="52"/>
        <end position="136"/>
    </location>
</feature>
<dbReference type="SUPFAM" id="SSF53335">
    <property type="entry name" value="S-adenosyl-L-methionine-dependent methyltransferases"/>
    <property type="match status" value="1"/>
</dbReference>
<keyword evidence="3" id="KW-1185">Reference proteome</keyword>
<dbReference type="EC" id="2.1.1.-" evidence="2"/>
<evidence type="ECO:0000259" key="1">
    <source>
        <dbReference type="Pfam" id="PF08241"/>
    </source>
</evidence>
<keyword evidence="2" id="KW-0489">Methyltransferase</keyword>
<dbReference type="Pfam" id="PF08241">
    <property type="entry name" value="Methyltransf_11"/>
    <property type="match status" value="1"/>
</dbReference>
<name>A0ABV8IIC9_9ACTN</name>
<keyword evidence="2" id="KW-0540">Nuclease</keyword>
<dbReference type="EMBL" id="JBHSBL010000001">
    <property type="protein sequence ID" value="MFC4063301.1"/>
    <property type="molecule type" value="Genomic_DNA"/>
</dbReference>
<dbReference type="RefSeq" id="WP_378064299.1">
    <property type="nucleotide sequence ID" value="NZ_JBHSBL010000001.1"/>
</dbReference>
<dbReference type="GO" id="GO:0008168">
    <property type="term" value="F:methyltransferase activity"/>
    <property type="evidence" value="ECO:0007669"/>
    <property type="project" value="UniProtKB-KW"/>
</dbReference>